<proteinExistence type="predicted"/>
<dbReference type="GO" id="GO:0003887">
    <property type="term" value="F:DNA-directed DNA polymerase activity"/>
    <property type="evidence" value="ECO:0007669"/>
    <property type="project" value="TreeGrafter"/>
</dbReference>
<sequence length="202" mass="22202">MPTTRRSSGPAQKGTQKTLSFTNTSKISKAASTPSTLKTQSSLIKLPSPKDLTKPSPASPELKPTALATTSPKSSSQPQSKPKPQTAHQTLQTSLASQITDAKIRKYWKAREDLRLAPRVHQQDLEISEKILREWDCMSQFGPAIGIPRTKRWHRASKLGLNPPLEVLAVLLKEEEKKNKTVERAYVDELMGAKGIIGGDVV</sequence>
<feature type="region of interest" description="Disordered" evidence="1">
    <location>
        <begin position="1"/>
        <end position="94"/>
    </location>
</feature>
<evidence type="ECO:0000313" key="2">
    <source>
        <dbReference type="EMBL" id="ATZ56408.1"/>
    </source>
</evidence>
<keyword evidence="3" id="KW-1185">Reference proteome</keyword>
<dbReference type="InterPro" id="IPR007218">
    <property type="entry name" value="DNA_pol_delta_4"/>
</dbReference>
<dbReference type="Proteomes" id="UP000001798">
    <property type="component" value="Chromosome 13"/>
</dbReference>
<dbReference type="PANTHER" id="PTHR14303:SF0">
    <property type="entry name" value="DNA POLYMERASE DELTA SUBUNIT 4"/>
    <property type="match status" value="1"/>
</dbReference>
<dbReference type="GO" id="GO:0043625">
    <property type="term" value="C:delta DNA polymerase complex"/>
    <property type="evidence" value="ECO:0007669"/>
    <property type="project" value="TreeGrafter"/>
</dbReference>
<dbReference type="VEuPathDB" id="FungiDB:Bcin13g02450"/>
<reference evidence="2 3" key="2">
    <citation type="journal article" date="2012" name="Eukaryot. Cell">
        <title>Genome update of Botrytis cinerea strains B05.10 and T4.</title>
        <authorList>
            <person name="Staats M."/>
            <person name="van Kan J.A."/>
        </authorList>
    </citation>
    <scope>NUCLEOTIDE SEQUENCE [LARGE SCALE GENOMIC DNA]</scope>
    <source>
        <strain evidence="2 3">B05.10</strain>
    </source>
</reference>
<dbReference type="KEGG" id="bfu:BCIN_13g02450"/>
<dbReference type="AlphaFoldDB" id="A0A384K0U3"/>
<dbReference type="OrthoDB" id="337486at2759"/>
<accession>A0A384K0U3</accession>
<dbReference type="GO" id="GO:0000731">
    <property type="term" value="P:DNA synthesis involved in DNA repair"/>
    <property type="evidence" value="ECO:0007669"/>
    <property type="project" value="InterPro"/>
</dbReference>
<evidence type="ECO:0000256" key="1">
    <source>
        <dbReference type="SAM" id="MobiDB-lite"/>
    </source>
</evidence>
<dbReference type="OMA" id="HYGPCTG"/>
<name>A0A384K0U3_BOTFB</name>
<evidence type="ECO:0008006" key="4">
    <source>
        <dbReference type="Google" id="ProtNLM"/>
    </source>
</evidence>
<gene>
    <name evidence="2" type="ORF">BCIN_13g02450</name>
</gene>
<dbReference type="EMBL" id="CP009817">
    <property type="protein sequence ID" value="ATZ56408.1"/>
    <property type="molecule type" value="Genomic_DNA"/>
</dbReference>
<dbReference type="GeneID" id="5435833"/>
<evidence type="ECO:0000313" key="3">
    <source>
        <dbReference type="Proteomes" id="UP000001798"/>
    </source>
</evidence>
<dbReference type="RefSeq" id="XP_001555283.1">
    <property type="nucleotide sequence ID" value="XM_001555233.2"/>
</dbReference>
<dbReference type="PANTHER" id="PTHR14303">
    <property type="entry name" value="DNA POLYMERASE DELTA SUBUNIT 4"/>
    <property type="match status" value="1"/>
</dbReference>
<dbReference type="GO" id="GO:0006261">
    <property type="term" value="P:DNA-templated DNA replication"/>
    <property type="evidence" value="ECO:0007669"/>
    <property type="project" value="TreeGrafter"/>
</dbReference>
<protein>
    <recommendedName>
        <fullName evidence="4">DNA polymerase delta subunit 4</fullName>
    </recommendedName>
</protein>
<organism evidence="2 3">
    <name type="scientific">Botryotinia fuckeliana (strain B05.10)</name>
    <name type="common">Noble rot fungus</name>
    <name type="synonym">Botrytis cinerea</name>
    <dbReference type="NCBI Taxonomy" id="332648"/>
    <lineage>
        <taxon>Eukaryota</taxon>
        <taxon>Fungi</taxon>
        <taxon>Dikarya</taxon>
        <taxon>Ascomycota</taxon>
        <taxon>Pezizomycotina</taxon>
        <taxon>Leotiomycetes</taxon>
        <taxon>Helotiales</taxon>
        <taxon>Sclerotiniaceae</taxon>
        <taxon>Botrytis</taxon>
    </lineage>
</organism>
<feature type="compositionally biased region" description="Low complexity" evidence="1">
    <location>
        <begin position="69"/>
        <end position="86"/>
    </location>
</feature>
<reference evidence="2 3" key="3">
    <citation type="journal article" date="2017" name="Mol. Plant Pathol.">
        <title>A gapless genome sequence of the fungus Botrytis cinerea.</title>
        <authorList>
            <person name="Van Kan J.A."/>
            <person name="Stassen J.H."/>
            <person name="Mosbach A."/>
            <person name="Van Der Lee T.A."/>
            <person name="Faino L."/>
            <person name="Farmer A.D."/>
            <person name="Papasotiriou D.G."/>
            <person name="Zhou S."/>
            <person name="Seidl M.F."/>
            <person name="Cottam E."/>
            <person name="Edel D."/>
            <person name="Hahn M."/>
            <person name="Schwartz D.C."/>
            <person name="Dietrich R.A."/>
            <person name="Widdison S."/>
            <person name="Scalliet G."/>
        </authorList>
    </citation>
    <scope>NUCLEOTIDE SEQUENCE [LARGE SCALE GENOMIC DNA]</scope>
    <source>
        <strain evidence="2 3">B05.10</strain>
    </source>
</reference>
<dbReference type="Pfam" id="PF04081">
    <property type="entry name" value="DNA_pol_delta_4"/>
    <property type="match status" value="1"/>
</dbReference>
<feature type="compositionally biased region" description="Polar residues" evidence="1">
    <location>
        <begin position="1"/>
        <end position="43"/>
    </location>
</feature>
<reference evidence="2 3" key="1">
    <citation type="journal article" date="2011" name="PLoS Genet.">
        <title>Genomic analysis of the necrotrophic fungal pathogens Sclerotinia sclerotiorum and Botrytis cinerea.</title>
        <authorList>
            <person name="Amselem J."/>
            <person name="Cuomo C.A."/>
            <person name="van Kan J.A."/>
            <person name="Viaud M."/>
            <person name="Benito E.P."/>
            <person name="Couloux A."/>
            <person name="Coutinho P.M."/>
            <person name="de Vries R.P."/>
            <person name="Dyer P.S."/>
            <person name="Fillinger S."/>
            <person name="Fournier E."/>
            <person name="Gout L."/>
            <person name="Hahn M."/>
            <person name="Kohn L."/>
            <person name="Lapalu N."/>
            <person name="Plummer K.M."/>
            <person name="Pradier J.M."/>
            <person name="Quevillon E."/>
            <person name="Sharon A."/>
            <person name="Simon A."/>
            <person name="ten Have A."/>
            <person name="Tudzynski B."/>
            <person name="Tudzynski P."/>
            <person name="Wincker P."/>
            <person name="Andrew M."/>
            <person name="Anthouard V."/>
            <person name="Beever R.E."/>
            <person name="Beffa R."/>
            <person name="Benoit I."/>
            <person name="Bouzid O."/>
            <person name="Brault B."/>
            <person name="Chen Z."/>
            <person name="Choquer M."/>
            <person name="Collemare J."/>
            <person name="Cotton P."/>
            <person name="Danchin E.G."/>
            <person name="Da Silva C."/>
            <person name="Gautier A."/>
            <person name="Giraud C."/>
            <person name="Giraud T."/>
            <person name="Gonzalez C."/>
            <person name="Grossetete S."/>
            <person name="Guldener U."/>
            <person name="Henrissat B."/>
            <person name="Howlett B.J."/>
            <person name="Kodira C."/>
            <person name="Kretschmer M."/>
            <person name="Lappartient A."/>
            <person name="Leroch M."/>
            <person name="Levis C."/>
            <person name="Mauceli E."/>
            <person name="Neuveglise C."/>
            <person name="Oeser B."/>
            <person name="Pearson M."/>
            <person name="Poulain J."/>
            <person name="Poussereau N."/>
            <person name="Quesneville H."/>
            <person name="Rascle C."/>
            <person name="Schumacher J."/>
            <person name="Segurens B."/>
            <person name="Sexton A."/>
            <person name="Silva E."/>
            <person name="Sirven C."/>
            <person name="Soanes D.M."/>
            <person name="Talbot N.J."/>
            <person name="Templeton M."/>
            <person name="Yandava C."/>
            <person name="Yarden O."/>
            <person name="Zeng Q."/>
            <person name="Rollins J.A."/>
            <person name="Lebrun M.H."/>
            <person name="Dickman M."/>
        </authorList>
    </citation>
    <scope>NUCLEOTIDE SEQUENCE [LARGE SCALE GENOMIC DNA]</scope>
    <source>
        <strain evidence="2 3">B05.10</strain>
    </source>
</reference>